<dbReference type="InterPro" id="IPR006566">
    <property type="entry name" value="FBD"/>
</dbReference>
<protein>
    <recommendedName>
        <fullName evidence="1">F-box domain-containing protein</fullName>
    </recommendedName>
</protein>
<dbReference type="SMART" id="SM00579">
    <property type="entry name" value="FBD"/>
    <property type="match status" value="1"/>
</dbReference>
<dbReference type="InterPro" id="IPR055411">
    <property type="entry name" value="LRR_FXL15/At3g58940/PEG3-like"/>
</dbReference>
<dbReference type="Pfam" id="PF00646">
    <property type="entry name" value="F-box"/>
    <property type="match status" value="1"/>
</dbReference>
<sequence>MAKQVKSAGDLDRISSLPDPILCHILSLLPTKDAVRTSVLSPRWRYLFASMPTLEFRYCLSNIYVYPRLRAEKFKSFVDRLLFFPNPVTLECFRLHESSSPVDDHLRLYGWICAALWRGVKEIDILYRTSALLPTILFTSQSLMTLKLDIDEDMKVPCKVCLPNLKFLHLKKIKFSDGDSIHRLISGCLSLEDLVLDPSEMPKNRSKLNIHSLSLKRLAFDFHYMLDDSLVDFNYTFVINAPNLVYFKYHGPIAEGYCLSSMNSLEEADVEVYQLVDEPSYDVNRETGATASISNLFQGICNVKSLRLSFNQPETLIRMPPEPVFVFGFHELVELELEIRHNVHDWQGMWVIQFLCCAPNLERLHIGLPVPHEGFKPLPLPEEVPSCLLFQLKEIKIRYFEGNEQMFEMISYFLSHGSVLEVLKVKIEEDEEYSNPSSLRNAIKLLELPRNSNKCRVVAYV</sequence>
<dbReference type="InterPro" id="IPR032675">
    <property type="entry name" value="LRR_dom_sf"/>
</dbReference>
<proteinExistence type="predicted"/>
<dbReference type="PROSITE" id="PS50181">
    <property type="entry name" value="FBOX"/>
    <property type="match status" value="1"/>
</dbReference>
<dbReference type="Proteomes" id="UP001472677">
    <property type="component" value="Unassembled WGS sequence"/>
</dbReference>
<accession>A0ABR2DS17</accession>
<organism evidence="2 3">
    <name type="scientific">Hibiscus sabdariffa</name>
    <name type="common">roselle</name>
    <dbReference type="NCBI Taxonomy" id="183260"/>
    <lineage>
        <taxon>Eukaryota</taxon>
        <taxon>Viridiplantae</taxon>
        <taxon>Streptophyta</taxon>
        <taxon>Embryophyta</taxon>
        <taxon>Tracheophyta</taxon>
        <taxon>Spermatophyta</taxon>
        <taxon>Magnoliopsida</taxon>
        <taxon>eudicotyledons</taxon>
        <taxon>Gunneridae</taxon>
        <taxon>Pentapetalae</taxon>
        <taxon>rosids</taxon>
        <taxon>malvids</taxon>
        <taxon>Malvales</taxon>
        <taxon>Malvaceae</taxon>
        <taxon>Malvoideae</taxon>
        <taxon>Hibiscus</taxon>
    </lineage>
</organism>
<dbReference type="Gene3D" id="1.20.1280.50">
    <property type="match status" value="1"/>
</dbReference>
<dbReference type="SMART" id="SM00256">
    <property type="entry name" value="FBOX"/>
    <property type="match status" value="1"/>
</dbReference>
<feature type="domain" description="F-box" evidence="1">
    <location>
        <begin position="11"/>
        <end position="59"/>
    </location>
</feature>
<reference evidence="2 3" key="1">
    <citation type="journal article" date="2024" name="G3 (Bethesda)">
        <title>Genome assembly of Hibiscus sabdariffa L. provides insights into metabolisms of medicinal natural products.</title>
        <authorList>
            <person name="Kim T."/>
        </authorList>
    </citation>
    <scope>NUCLEOTIDE SEQUENCE [LARGE SCALE GENOMIC DNA]</scope>
    <source>
        <strain evidence="2">TK-2024</strain>
        <tissue evidence="2">Old leaves</tissue>
    </source>
</reference>
<dbReference type="InterPro" id="IPR053781">
    <property type="entry name" value="F-box_AtFBL13-like"/>
</dbReference>
<dbReference type="Gene3D" id="3.80.10.10">
    <property type="entry name" value="Ribonuclease Inhibitor"/>
    <property type="match status" value="1"/>
</dbReference>
<evidence type="ECO:0000313" key="2">
    <source>
        <dbReference type="EMBL" id="KAK8545707.1"/>
    </source>
</evidence>
<dbReference type="EMBL" id="JBBPBM010000023">
    <property type="protein sequence ID" value="KAK8545707.1"/>
    <property type="molecule type" value="Genomic_DNA"/>
</dbReference>
<name>A0ABR2DS17_9ROSI</name>
<dbReference type="Pfam" id="PF08387">
    <property type="entry name" value="FBD"/>
    <property type="match status" value="1"/>
</dbReference>
<dbReference type="SUPFAM" id="SSF81383">
    <property type="entry name" value="F-box domain"/>
    <property type="match status" value="1"/>
</dbReference>
<dbReference type="SUPFAM" id="SSF52058">
    <property type="entry name" value="L domain-like"/>
    <property type="match status" value="1"/>
</dbReference>
<dbReference type="InterPro" id="IPR036047">
    <property type="entry name" value="F-box-like_dom_sf"/>
</dbReference>
<dbReference type="InterPro" id="IPR050232">
    <property type="entry name" value="FBL13/AtMIF1-like"/>
</dbReference>
<dbReference type="InterPro" id="IPR001810">
    <property type="entry name" value="F-box_dom"/>
</dbReference>
<comment type="caution">
    <text evidence="2">The sequence shown here is derived from an EMBL/GenBank/DDBJ whole genome shotgun (WGS) entry which is preliminary data.</text>
</comment>
<evidence type="ECO:0000259" key="1">
    <source>
        <dbReference type="PROSITE" id="PS50181"/>
    </source>
</evidence>
<dbReference type="PANTHER" id="PTHR31900:SF27">
    <property type="entry name" value="FBD DOMAIN-CONTAINING PROTEIN"/>
    <property type="match status" value="1"/>
</dbReference>
<dbReference type="CDD" id="cd22160">
    <property type="entry name" value="F-box_AtFBL13-like"/>
    <property type="match status" value="1"/>
</dbReference>
<dbReference type="Pfam" id="PF24758">
    <property type="entry name" value="LRR_At5g56370"/>
    <property type="match status" value="1"/>
</dbReference>
<keyword evidence="3" id="KW-1185">Reference proteome</keyword>
<dbReference type="PANTHER" id="PTHR31900">
    <property type="entry name" value="F-BOX/RNI SUPERFAMILY PROTEIN-RELATED"/>
    <property type="match status" value="1"/>
</dbReference>
<evidence type="ECO:0000313" key="3">
    <source>
        <dbReference type="Proteomes" id="UP001472677"/>
    </source>
</evidence>
<gene>
    <name evidence="2" type="ORF">V6N12_026532</name>
</gene>